<evidence type="ECO:0000259" key="2">
    <source>
        <dbReference type="Pfam" id="PF13581"/>
    </source>
</evidence>
<dbReference type="InterPro" id="IPR025847">
    <property type="entry name" value="MEDS_domain"/>
</dbReference>
<feature type="domain" description="MEDS" evidence="3">
    <location>
        <begin position="14"/>
        <end position="158"/>
    </location>
</feature>
<dbReference type="InterPro" id="IPR036890">
    <property type="entry name" value="HATPase_C_sf"/>
</dbReference>
<organism evidence="4 5">
    <name type="scientific">Glycomyces harbinensis</name>
    <dbReference type="NCBI Taxonomy" id="58114"/>
    <lineage>
        <taxon>Bacteria</taxon>
        <taxon>Bacillati</taxon>
        <taxon>Actinomycetota</taxon>
        <taxon>Actinomycetes</taxon>
        <taxon>Glycomycetales</taxon>
        <taxon>Glycomycetaceae</taxon>
        <taxon>Glycomyces</taxon>
    </lineage>
</organism>
<keyword evidence="4" id="KW-0418">Kinase</keyword>
<reference evidence="5" key="1">
    <citation type="submission" date="2016-10" db="EMBL/GenBank/DDBJ databases">
        <authorList>
            <person name="Varghese N."/>
            <person name="Submissions S."/>
        </authorList>
    </citation>
    <scope>NUCLEOTIDE SEQUENCE [LARGE SCALE GENOMIC DNA]</scope>
    <source>
        <strain evidence="5">CGMCC 4.3516</strain>
    </source>
</reference>
<dbReference type="InterPro" id="IPR047718">
    <property type="entry name" value="RsbA-like_anti_sig"/>
</dbReference>
<dbReference type="OrthoDB" id="4088450at2"/>
<keyword evidence="1" id="KW-0723">Serine/threonine-protein kinase</keyword>
<evidence type="ECO:0000259" key="3">
    <source>
        <dbReference type="Pfam" id="PF14417"/>
    </source>
</evidence>
<dbReference type="RefSeq" id="WP_091027140.1">
    <property type="nucleotide sequence ID" value="NZ_FNAD01000001.1"/>
</dbReference>
<dbReference type="Proteomes" id="UP000198949">
    <property type="component" value="Unassembled WGS sequence"/>
</dbReference>
<dbReference type="InterPro" id="IPR003594">
    <property type="entry name" value="HATPase_dom"/>
</dbReference>
<dbReference type="Pfam" id="PF14417">
    <property type="entry name" value="MEDS"/>
    <property type="match status" value="1"/>
</dbReference>
<keyword evidence="5" id="KW-1185">Reference proteome</keyword>
<proteinExistence type="predicted"/>
<dbReference type="Gene3D" id="3.30.565.10">
    <property type="entry name" value="Histidine kinase-like ATPase, C-terminal domain"/>
    <property type="match status" value="1"/>
</dbReference>
<dbReference type="GO" id="GO:0004674">
    <property type="term" value="F:protein serine/threonine kinase activity"/>
    <property type="evidence" value="ECO:0007669"/>
    <property type="project" value="UniProtKB-KW"/>
</dbReference>
<dbReference type="InterPro" id="IPR050267">
    <property type="entry name" value="Anti-sigma-factor_SerPK"/>
</dbReference>
<dbReference type="AlphaFoldDB" id="A0A1G6QR36"/>
<evidence type="ECO:0000313" key="4">
    <source>
        <dbReference type="EMBL" id="SDC94176.1"/>
    </source>
</evidence>
<gene>
    <name evidence="4" type="ORF">SAMN05216270_10131</name>
</gene>
<dbReference type="PANTHER" id="PTHR35526">
    <property type="entry name" value="ANTI-SIGMA-F FACTOR RSBW-RELATED"/>
    <property type="match status" value="1"/>
</dbReference>
<evidence type="ECO:0000313" key="5">
    <source>
        <dbReference type="Proteomes" id="UP000198949"/>
    </source>
</evidence>
<dbReference type="CDD" id="cd16936">
    <property type="entry name" value="HATPase_RsbW-like"/>
    <property type="match status" value="1"/>
</dbReference>
<feature type="domain" description="Histidine kinase/HSP90-like ATPase" evidence="2">
    <location>
        <begin position="202"/>
        <end position="309"/>
    </location>
</feature>
<dbReference type="PANTHER" id="PTHR35526:SF3">
    <property type="entry name" value="ANTI-SIGMA-F FACTOR RSBW"/>
    <property type="match status" value="1"/>
</dbReference>
<dbReference type="Pfam" id="PF13581">
    <property type="entry name" value="HATPase_c_2"/>
    <property type="match status" value="1"/>
</dbReference>
<dbReference type="STRING" id="58114.SAMN05216270_10131"/>
<protein>
    <submittedName>
        <fullName evidence="4">Anti-sigma regulatory factor (Ser/Thr protein kinase)</fullName>
    </submittedName>
</protein>
<accession>A0A1G6QR36</accession>
<sequence>MTAASGGAAADPFDHPALYYSGGQEYLDGTVPFIEGGLSAGEPVAVSVPGANLRLLREALGDSAERVLMLDMTEEGANPGRIIPGVLRAFADRHPDRRVRIIGEPIWPGRSEAEYPACAQHEALINLAFAGRDAAILCPYDVDGLDERALADSLATHPALVDRDGRRPSGEYDPERIVGEYNRPLEDRPRTALRRAVDRFTIDNARWFVTSYGRRAGLTATQLIDLEIAVTELLTNSIWHGGSTGMLQIWTEKDQLVCDISDAGHITDPLAGRRPVDEDRAYGRGLLLVNHVVDLLRTYTGKHGTTMRIHMRLPANG</sequence>
<dbReference type="SUPFAM" id="SSF55874">
    <property type="entry name" value="ATPase domain of HSP90 chaperone/DNA topoisomerase II/histidine kinase"/>
    <property type="match status" value="1"/>
</dbReference>
<keyword evidence="4" id="KW-0808">Transferase</keyword>
<evidence type="ECO:0000256" key="1">
    <source>
        <dbReference type="ARBA" id="ARBA00022527"/>
    </source>
</evidence>
<dbReference type="NCBIfam" id="NF041045">
    <property type="entry name" value="RsbA_anti_sig"/>
    <property type="match status" value="1"/>
</dbReference>
<name>A0A1G6QR36_9ACTN</name>
<dbReference type="EMBL" id="FNAD01000001">
    <property type="protein sequence ID" value="SDC94176.1"/>
    <property type="molecule type" value="Genomic_DNA"/>
</dbReference>